<protein>
    <submittedName>
        <fullName evidence="2">Uncharacterized protein</fullName>
    </submittedName>
</protein>
<gene>
    <name evidence="2" type="ORF">EVAR_43995_1</name>
</gene>
<accession>A0A4C1XGE8</accession>
<organism evidence="2 3">
    <name type="scientific">Eumeta variegata</name>
    <name type="common">Bagworm moth</name>
    <name type="synonym">Eumeta japonica</name>
    <dbReference type="NCBI Taxonomy" id="151549"/>
    <lineage>
        <taxon>Eukaryota</taxon>
        <taxon>Metazoa</taxon>
        <taxon>Ecdysozoa</taxon>
        <taxon>Arthropoda</taxon>
        <taxon>Hexapoda</taxon>
        <taxon>Insecta</taxon>
        <taxon>Pterygota</taxon>
        <taxon>Neoptera</taxon>
        <taxon>Endopterygota</taxon>
        <taxon>Lepidoptera</taxon>
        <taxon>Glossata</taxon>
        <taxon>Ditrysia</taxon>
        <taxon>Tineoidea</taxon>
        <taxon>Psychidae</taxon>
        <taxon>Oiketicinae</taxon>
        <taxon>Eumeta</taxon>
    </lineage>
</organism>
<evidence type="ECO:0000256" key="1">
    <source>
        <dbReference type="SAM" id="Phobius"/>
    </source>
</evidence>
<evidence type="ECO:0000313" key="2">
    <source>
        <dbReference type="EMBL" id="GBP61524.1"/>
    </source>
</evidence>
<keyword evidence="1" id="KW-0472">Membrane</keyword>
<reference evidence="2 3" key="1">
    <citation type="journal article" date="2019" name="Commun. Biol.">
        <title>The bagworm genome reveals a unique fibroin gene that provides high tensile strength.</title>
        <authorList>
            <person name="Kono N."/>
            <person name="Nakamura H."/>
            <person name="Ohtoshi R."/>
            <person name="Tomita M."/>
            <person name="Numata K."/>
            <person name="Arakawa K."/>
        </authorList>
    </citation>
    <scope>NUCLEOTIDE SEQUENCE [LARGE SCALE GENOMIC DNA]</scope>
</reference>
<feature type="transmembrane region" description="Helical" evidence="1">
    <location>
        <begin position="32"/>
        <end position="52"/>
    </location>
</feature>
<comment type="caution">
    <text evidence="2">The sequence shown here is derived from an EMBL/GenBank/DDBJ whole genome shotgun (WGS) entry which is preliminary data.</text>
</comment>
<keyword evidence="1" id="KW-1133">Transmembrane helix</keyword>
<keyword evidence="3" id="KW-1185">Reference proteome</keyword>
<proteinExistence type="predicted"/>
<sequence>MINLPSISTHMFYLLFENKLVINHYTRIPNEWLYCTALLGSIHVVISFRFLLVMRTVWVRSILFHLYSLLLGAASILLSAGKDAGADINADTDADTDRTKFSYKSDAARLDLEAVLECEALRIKADCSDREKP</sequence>
<feature type="transmembrane region" description="Helical" evidence="1">
    <location>
        <begin position="58"/>
        <end position="78"/>
    </location>
</feature>
<dbReference type="AlphaFoldDB" id="A0A4C1XGE8"/>
<dbReference type="EMBL" id="BGZK01000816">
    <property type="protein sequence ID" value="GBP61524.1"/>
    <property type="molecule type" value="Genomic_DNA"/>
</dbReference>
<keyword evidence="1" id="KW-0812">Transmembrane</keyword>
<evidence type="ECO:0000313" key="3">
    <source>
        <dbReference type="Proteomes" id="UP000299102"/>
    </source>
</evidence>
<name>A0A4C1XGE8_EUMVA</name>
<dbReference type="Proteomes" id="UP000299102">
    <property type="component" value="Unassembled WGS sequence"/>
</dbReference>